<protein>
    <submittedName>
        <fullName evidence="2">Uncharacterized protein</fullName>
    </submittedName>
</protein>
<feature type="region of interest" description="Disordered" evidence="1">
    <location>
        <begin position="21"/>
        <end position="40"/>
    </location>
</feature>
<keyword evidence="3" id="KW-1185">Reference proteome</keyword>
<dbReference type="EMBL" id="JACU01000008">
    <property type="protein sequence ID" value="KMS52936.1"/>
    <property type="molecule type" value="Genomic_DNA"/>
</dbReference>
<proteinExistence type="predicted"/>
<organism evidence="2 3">
    <name type="scientific">Novosphingobium barchaimii LL02</name>
    <dbReference type="NCBI Taxonomy" id="1114963"/>
    <lineage>
        <taxon>Bacteria</taxon>
        <taxon>Pseudomonadati</taxon>
        <taxon>Pseudomonadota</taxon>
        <taxon>Alphaproteobacteria</taxon>
        <taxon>Sphingomonadales</taxon>
        <taxon>Sphingomonadaceae</taxon>
        <taxon>Novosphingobium</taxon>
    </lineage>
</organism>
<dbReference type="Proteomes" id="UP000052268">
    <property type="component" value="Unassembled WGS sequence"/>
</dbReference>
<accession>A0A0J7XLT0</accession>
<dbReference type="AlphaFoldDB" id="A0A0J7XLT0"/>
<evidence type="ECO:0000313" key="2">
    <source>
        <dbReference type="EMBL" id="KMS52936.1"/>
    </source>
</evidence>
<comment type="caution">
    <text evidence="2">The sequence shown here is derived from an EMBL/GenBank/DDBJ whole genome shotgun (WGS) entry which is preliminary data.</text>
</comment>
<gene>
    <name evidence="2" type="ORF">V474_24095</name>
</gene>
<sequence length="40" mass="4367">MGRDDLFVPAFLYGDQRAAQLGRHRPLAGSNPRAPLSDVT</sequence>
<reference evidence="2 3" key="1">
    <citation type="journal article" date="2015" name="G3 (Bethesda)">
        <title>Insights into Ongoing Evolution of the Hexachlorocyclohexane Catabolic Pathway from Comparative Genomics of Ten Sphingomonadaceae Strains.</title>
        <authorList>
            <person name="Pearce S.L."/>
            <person name="Oakeshott J.G."/>
            <person name="Pandey G."/>
        </authorList>
    </citation>
    <scope>NUCLEOTIDE SEQUENCE [LARGE SCALE GENOMIC DNA]</scope>
    <source>
        <strain evidence="2 3">LL02</strain>
    </source>
</reference>
<evidence type="ECO:0000313" key="3">
    <source>
        <dbReference type="Proteomes" id="UP000052268"/>
    </source>
</evidence>
<evidence type="ECO:0000256" key="1">
    <source>
        <dbReference type="SAM" id="MobiDB-lite"/>
    </source>
</evidence>
<name>A0A0J7XLT0_9SPHN</name>